<reference evidence="2" key="1">
    <citation type="submission" date="2021-01" db="EMBL/GenBank/DDBJ databases">
        <title>Whole genome shotgun sequence of Planosporangium flavigriseum NBRC 105377.</title>
        <authorList>
            <person name="Komaki H."/>
            <person name="Tamura T."/>
        </authorList>
    </citation>
    <scope>NUCLEOTIDE SEQUENCE</scope>
    <source>
        <strain evidence="2">NBRC 105377</strain>
    </source>
</reference>
<accession>A0A8J3LUH9</accession>
<dbReference type="InterPro" id="IPR010982">
    <property type="entry name" value="Lambda_DNA-bd_dom_sf"/>
</dbReference>
<organism evidence="2 3">
    <name type="scientific">Planosporangium flavigriseum</name>
    <dbReference type="NCBI Taxonomy" id="373681"/>
    <lineage>
        <taxon>Bacteria</taxon>
        <taxon>Bacillati</taxon>
        <taxon>Actinomycetota</taxon>
        <taxon>Actinomycetes</taxon>
        <taxon>Micromonosporales</taxon>
        <taxon>Micromonosporaceae</taxon>
        <taxon>Planosporangium</taxon>
    </lineage>
</organism>
<evidence type="ECO:0000259" key="1">
    <source>
        <dbReference type="PROSITE" id="PS50943"/>
    </source>
</evidence>
<dbReference type="Pfam" id="PF19054">
    <property type="entry name" value="DUF5753"/>
    <property type="match status" value="1"/>
</dbReference>
<dbReference type="SUPFAM" id="SSF47413">
    <property type="entry name" value="lambda repressor-like DNA-binding domains"/>
    <property type="match status" value="1"/>
</dbReference>
<dbReference type="CDD" id="cd00093">
    <property type="entry name" value="HTH_XRE"/>
    <property type="match status" value="1"/>
</dbReference>
<dbReference type="RefSeq" id="WP_168075304.1">
    <property type="nucleotide sequence ID" value="NZ_BAAAQJ010000019.1"/>
</dbReference>
<name>A0A8J3LUH9_9ACTN</name>
<feature type="domain" description="HTH cro/C1-type" evidence="1">
    <location>
        <begin position="16"/>
        <end position="69"/>
    </location>
</feature>
<dbReference type="InterPro" id="IPR043917">
    <property type="entry name" value="DUF5753"/>
</dbReference>
<dbReference type="Pfam" id="PF13560">
    <property type="entry name" value="HTH_31"/>
    <property type="match status" value="1"/>
</dbReference>
<proteinExistence type="predicted"/>
<protein>
    <submittedName>
        <fullName evidence="2">Transcriptional regulator</fullName>
    </submittedName>
</protein>
<dbReference type="SMART" id="SM00530">
    <property type="entry name" value="HTH_XRE"/>
    <property type="match status" value="1"/>
</dbReference>
<keyword evidence="3" id="KW-1185">Reference proteome</keyword>
<sequence>MPPEASAQRVRVGGELRRLRLAAGLPGEHVARALGWSQSKVSRIEGGLHAITVKDIAGLLELYGVSDDLRAELLGVTAADNGDGAWIVRGSRGPASAVEPVTARIRQYQPAALSDLLQTREYARSVSEAMGDGDPDASAEARMRHQEALTATNGPQYDVVLDARALLLAVAPVDLVRNQILSLAVRAHRLTRLDLRVIPLGRPAAAFSATGFTLYDFRAADSPPVARVESPTGDAYFSTPDDIQRYVVLFESLQSVALESAESVRYLRSLAKELERYLCTSA</sequence>
<dbReference type="AlphaFoldDB" id="A0A8J3LUH9"/>
<dbReference type="Proteomes" id="UP000653674">
    <property type="component" value="Unassembled WGS sequence"/>
</dbReference>
<dbReference type="Gene3D" id="1.10.260.40">
    <property type="entry name" value="lambda repressor-like DNA-binding domains"/>
    <property type="match status" value="1"/>
</dbReference>
<dbReference type="PROSITE" id="PS50943">
    <property type="entry name" value="HTH_CROC1"/>
    <property type="match status" value="1"/>
</dbReference>
<evidence type="ECO:0000313" key="3">
    <source>
        <dbReference type="Proteomes" id="UP000653674"/>
    </source>
</evidence>
<comment type="caution">
    <text evidence="2">The sequence shown here is derived from an EMBL/GenBank/DDBJ whole genome shotgun (WGS) entry which is preliminary data.</text>
</comment>
<dbReference type="InterPro" id="IPR001387">
    <property type="entry name" value="Cro/C1-type_HTH"/>
</dbReference>
<dbReference type="EMBL" id="BONU01000014">
    <property type="protein sequence ID" value="GIG74079.1"/>
    <property type="molecule type" value="Genomic_DNA"/>
</dbReference>
<dbReference type="GO" id="GO:0003677">
    <property type="term" value="F:DNA binding"/>
    <property type="evidence" value="ECO:0007669"/>
    <property type="project" value="InterPro"/>
</dbReference>
<evidence type="ECO:0000313" key="2">
    <source>
        <dbReference type="EMBL" id="GIG74079.1"/>
    </source>
</evidence>
<gene>
    <name evidence="2" type="ORF">Pfl04_24830</name>
</gene>